<keyword evidence="1" id="KW-0472">Membrane</keyword>
<keyword evidence="1" id="KW-1133">Transmembrane helix</keyword>
<evidence type="ECO:0000256" key="1">
    <source>
        <dbReference type="SAM" id="Phobius"/>
    </source>
</evidence>
<feature type="transmembrane region" description="Helical" evidence="1">
    <location>
        <begin position="144"/>
        <end position="170"/>
    </location>
</feature>
<dbReference type="EMBL" id="FNGY01000003">
    <property type="protein sequence ID" value="SDM35506.1"/>
    <property type="molecule type" value="Genomic_DNA"/>
</dbReference>
<dbReference type="AlphaFoldDB" id="A0A1G9SJ37"/>
<gene>
    <name evidence="2" type="ORF">SAMN05421820_103621</name>
</gene>
<dbReference type="STRING" id="430522.BFS30_03165"/>
<feature type="transmembrane region" description="Helical" evidence="1">
    <location>
        <begin position="48"/>
        <end position="69"/>
    </location>
</feature>
<reference evidence="3" key="1">
    <citation type="submission" date="2016-10" db="EMBL/GenBank/DDBJ databases">
        <authorList>
            <person name="Varghese N."/>
            <person name="Submissions S."/>
        </authorList>
    </citation>
    <scope>NUCLEOTIDE SEQUENCE [LARGE SCALE GENOMIC DNA]</scope>
    <source>
        <strain evidence="3">DSM 19110</strain>
    </source>
</reference>
<sequence length="171" mass="19227">MFRVSKKYLKINTILMEDFEEKEPLEAENETLIVTEDIRSYIYETAKWAKFLSIIGFIFCVLIIIFAFFMPAVISSMTTMGGQTPLSQVAPAAITVTYLLIALIYFYPSLMLFKYATAAQKAVLFLDQLSLGVAMSKMKSFFKFWGVLTIVVLSFYIVGILFAVVASIGVS</sequence>
<proteinExistence type="predicted"/>
<feature type="transmembrane region" description="Helical" evidence="1">
    <location>
        <begin position="89"/>
        <end position="107"/>
    </location>
</feature>
<keyword evidence="3" id="KW-1185">Reference proteome</keyword>
<organism evidence="2 3">
    <name type="scientific">Pedobacter steynii</name>
    <dbReference type="NCBI Taxonomy" id="430522"/>
    <lineage>
        <taxon>Bacteria</taxon>
        <taxon>Pseudomonadati</taxon>
        <taxon>Bacteroidota</taxon>
        <taxon>Sphingobacteriia</taxon>
        <taxon>Sphingobacteriales</taxon>
        <taxon>Sphingobacteriaceae</taxon>
        <taxon>Pedobacter</taxon>
    </lineage>
</organism>
<accession>A0A1G9SJ37</accession>
<evidence type="ECO:0000313" key="2">
    <source>
        <dbReference type="EMBL" id="SDM35506.1"/>
    </source>
</evidence>
<dbReference type="Proteomes" id="UP000183200">
    <property type="component" value="Unassembled WGS sequence"/>
</dbReference>
<keyword evidence="1" id="KW-0812">Transmembrane</keyword>
<name>A0A1G9SJ37_9SPHI</name>
<protein>
    <submittedName>
        <fullName evidence="2">Uncharacterized protein</fullName>
    </submittedName>
</protein>
<evidence type="ECO:0000313" key="3">
    <source>
        <dbReference type="Proteomes" id="UP000183200"/>
    </source>
</evidence>